<sequence>MFLLLRRRARTQSGHLTTTTLLNANLISPAPPCLCRVSKAAQPGSISSPAHRRPSYCRLPPSRLSSSEPITAAAVSVEFKTAHTGDPQPSPRHRRFRL</sequence>
<evidence type="ECO:0000256" key="1">
    <source>
        <dbReference type="SAM" id="MobiDB-lite"/>
    </source>
</evidence>
<dbReference type="AlphaFoldDB" id="A0AAW1VJW1"/>
<name>A0AAW1VJW1_RUBAR</name>
<dbReference type="Proteomes" id="UP001457282">
    <property type="component" value="Unassembled WGS sequence"/>
</dbReference>
<organism evidence="2 3">
    <name type="scientific">Rubus argutus</name>
    <name type="common">Southern blackberry</name>
    <dbReference type="NCBI Taxonomy" id="59490"/>
    <lineage>
        <taxon>Eukaryota</taxon>
        <taxon>Viridiplantae</taxon>
        <taxon>Streptophyta</taxon>
        <taxon>Embryophyta</taxon>
        <taxon>Tracheophyta</taxon>
        <taxon>Spermatophyta</taxon>
        <taxon>Magnoliopsida</taxon>
        <taxon>eudicotyledons</taxon>
        <taxon>Gunneridae</taxon>
        <taxon>Pentapetalae</taxon>
        <taxon>rosids</taxon>
        <taxon>fabids</taxon>
        <taxon>Rosales</taxon>
        <taxon>Rosaceae</taxon>
        <taxon>Rosoideae</taxon>
        <taxon>Rosoideae incertae sedis</taxon>
        <taxon>Rubus</taxon>
    </lineage>
</organism>
<feature type="compositionally biased region" description="Low complexity" evidence="1">
    <location>
        <begin position="56"/>
        <end position="65"/>
    </location>
</feature>
<feature type="region of interest" description="Disordered" evidence="1">
    <location>
        <begin position="42"/>
        <end position="65"/>
    </location>
</feature>
<evidence type="ECO:0000313" key="2">
    <source>
        <dbReference type="EMBL" id="KAK9901771.1"/>
    </source>
</evidence>
<protein>
    <submittedName>
        <fullName evidence="2">Uncharacterized protein</fullName>
    </submittedName>
</protein>
<evidence type="ECO:0000313" key="3">
    <source>
        <dbReference type="Proteomes" id="UP001457282"/>
    </source>
</evidence>
<proteinExistence type="predicted"/>
<reference evidence="2 3" key="1">
    <citation type="journal article" date="2023" name="G3 (Bethesda)">
        <title>A chromosome-length genome assembly and annotation of blackberry (Rubus argutus, cv. 'Hillquist').</title>
        <authorList>
            <person name="Bruna T."/>
            <person name="Aryal R."/>
            <person name="Dudchenko O."/>
            <person name="Sargent D.J."/>
            <person name="Mead D."/>
            <person name="Buti M."/>
            <person name="Cavallini A."/>
            <person name="Hytonen T."/>
            <person name="Andres J."/>
            <person name="Pham M."/>
            <person name="Weisz D."/>
            <person name="Mascagni F."/>
            <person name="Usai G."/>
            <person name="Natali L."/>
            <person name="Bassil N."/>
            <person name="Fernandez G.E."/>
            <person name="Lomsadze A."/>
            <person name="Armour M."/>
            <person name="Olukolu B."/>
            <person name="Poorten T."/>
            <person name="Britton C."/>
            <person name="Davik J."/>
            <person name="Ashrafi H."/>
            <person name="Aiden E.L."/>
            <person name="Borodovsky M."/>
            <person name="Worthington M."/>
        </authorList>
    </citation>
    <scope>NUCLEOTIDE SEQUENCE [LARGE SCALE GENOMIC DNA]</scope>
    <source>
        <strain evidence="2">PI 553951</strain>
    </source>
</reference>
<keyword evidence="3" id="KW-1185">Reference proteome</keyword>
<accession>A0AAW1VJW1</accession>
<comment type="caution">
    <text evidence="2">The sequence shown here is derived from an EMBL/GenBank/DDBJ whole genome shotgun (WGS) entry which is preliminary data.</text>
</comment>
<dbReference type="EMBL" id="JBEDUW010000290">
    <property type="protein sequence ID" value="KAK9901771.1"/>
    <property type="molecule type" value="Genomic_DNA"/>
</dbReference>
<gene>
    <name evidence="2" type="ORF">M0R45_002042</name>
</gene>